<feature type="non-terminal residue" evidence="1">
    <location>
        <position position="156"/>
    </location>
</feature>
<dbReference type="OrthoDB" id="1910803at2759"/>
<dbReference type="PANTHER" id="PTHR31984">
    <property type="entry name" value="TRANSPORTER, PUTATIVE (DUF179)-RELATED"/>
    <property type="match status" value="1"/>
</dbReference>
<evidence type="ECO:0008006" key="3">
    <source>
        <dbReference type="Google" id="ProtNLM"/>
    </source>
</evidence>
<dbReference type="Pfam" id="PF02622">
    <property type="entry name" value="DUF179"/>
    <property type="match status" value="1"/>
</dbReference>
<dbReference type="EMBL" id="AUSU01004671">
    <property type="protein sequence ID" value="EPS64688.1"/>
    <property type="molecule type" value="Genomic_DNA"/>
</dbReference>
<proteinExistence type="predicted"/>
<evidence type="ECO:0000313" key="1">
    <source>
        <dbReference type="EMBL" id="EPS64688.1"/>
    </source>
</evidence>
<dbReference type="AlphaFoldDB" id="S8DNT2"/>
<protein>
    <recommendedName>
        <fullName evidence="3">YqgE/AlgH family protein</fullName>
    </recommendedName>
</protein>
<reference evidence="1 2" key="1">
    <citation type="journal article" date="2013" name="BMC Genomics">
        <title>The miniature genome of a carnivorous plant Genlisea aurea contains a low number of genes and short non-coding sequences.</title>
        <authorList>
            <person name="Leushkin E.V."/>
            <person name="Sutormin R.A."/>
            <person name="Nabieva E.R."/>
            <person name="Penin A.A."/>
            <person name="Kondrashov A.S."/>
            <person name="Logacheva M.D."/>
        </authorList>
    </citation>
    <scope>NUCLEOTIDE SEQUENCE [LARGE SCALE GENOMIC DNA]</scope>
</reference>
<organism evidence="1 2">
    <name type="scientific">Genlisea aurea</name>
    <dbReference type="NCBI Taxonomy" id="192259"/>
    <lineage>
        <taxon>Eukaryota</taxon>
        <taxon>Viridiplantae</taxon>
        <taxon>Streptophyta</taxon>
        <taxon>Embryophyta</taxon>
        <taxon>Tracheophyta</taxon>
        <taxon>Spermatophyta</taxon>
        <taxon>Magnoliopsida</taxon>
        <taxon>eudicotyledons</taxon>
        <taxon>Gunneridae</taxon>
        <taxon>Pentapetalae</taxon>
        <taxon>asterids</taxon>
        <taxon>lamiids</taxon>
        <taxon>Lamiales</taxon>
        <taxon>Lentibulariaceae</taxon>
        <taxon>Genlisea</taxon>
    </lineage>
</organism>
<comment type="caution">
    <text evidence="1">The sequence shown here is derived from an EMBL/GenBank/DDBJ whole genome shotgun (WGS) entry which is preliminary data.</text>
</comment>
<feature type="non-terminal residue" evidence="1">
    <location>
        <position position="1"/>
    </location>
</feature>
<keyword evidence="2" id="KW-1185">Reference proteome</keyword>
<dbReference type="Proteomes" id="UP000015453">
    <property type="component" value="Unassembled WGS sequence"/>
</dbReference>
<dbReference type="InterPro" id="IPR003774">
    <property type="entry name" value="AlgH-like"/>
</dbReference>
<dbReference type="SUPFAM" id="SSF143456">
    <property type="entry name" value="VC0467-like"/>
    <property type="match status" value="1"/>
</dbReference>
<gene>
    <name evidence="1" type="ORF">M569_10095</name>
</gene>
<dbReference type="PANTHER" id="PTHR31984:SF12">
    <property type="entry name" value="THIOREDOXIN DOMAIN-CONTAINING PROTEIN"/>
    <property type="match status" value="1"/>
</dbReference>
<evidence type="ECO:0000313" key="2">
    <source>
        <dbReference type="Proteomes" id="UP000015453"/>
    </source>
</evidence>
<name>S8DNT2_9LAMI</name>
<dbReference type="Gene3D" id="3.40.1740.10">
    <property type="entry name" value="VC0467-like"/>
    <property type="match status" value="1"/>
</dbReference>
<accession>S8DNT2</accession>
<sequence>PHLSVGCILIATENLFDARPFDGAKILIVRADESTGVQGLIINKPMSWDSLHKHEQYFELLKEAPLQFGGPVVIRGLPLVALTRIPIEGKSSEVMKNVHFIDPVGALSLVGEIRAGNNSVHDFRFFLGYCGWGWEQLFGEIHRGDWNVTEGSFEWA</sequence>